<evidence type="ECO:0000313" key="4">
    <source>
        <dbReference type="EMBL" id="KAG8486667.1"/>
    </source>
</evidence>
<reference evidence="4 5" key="1">
    <citation type="journal article" date="2021" name="bioRxiv">
        <title>The Gossypium anomalum genome as a resource for cotton improvement and evolutionary analysis of hybrid incompatibility.</title>
        <authorList>
            <person name="Grover C.E."/>
            <person name="Yuan D."/>
            <person name="Arick M.A."/>
            <person name="Miller E.R."/>
            <person name="Hu G."/>
            <person name="Peterson D.G."/>
            <person name="Wendel J.F."/>
            <person name="Udall J.A."/>
        </authorList>
    </citation>
    <scope>NUCLEOTIDE SEQUENCE [LARGE SCALE GENOMIC DNA]</scope>
    <source>
        <strain evidence="4">JFW-Udall</strain>
        <tissue evidence="4">Leaf</tissue>
    </source>
</reference>
<name>A0A8J6CTB8_9ROSI</name>
<sequence length="455" mass="51953">MKEDEASGPSNRELYTLLHLSPDASDEEVHRVIDNGLKFITTNIKLHMKLLRRISKGYVKHIRYYLMKTRGLNSGLELSPKLNKVEEIKEQLEKLRRMKEQKEMSTHFLLPTGTILANLSLPQYLNGDGIMGGGRVASAIFRHEISSTFFLELMGSIGLRSIIRVQTTRSFYFVSSFSPLFFPNQLSLHSTATMAISKSLHDGSINLLNSWTHQLSDKARGNIELVLRPESSIMVGWKMKEDNMSAGGDENLERWLLTLRICTDFCFLPNTSLEVEIGGGRKVLNFSTIRMLYTIGIQILLSRQFNYVLATRKFVIPTSIYFILKRETQKNLKNMERIATEVQEARKAAAKAQQLLENMANRKRNKQQETGGLVITNAIYENLLDVTLCLNFLVNNLGQLKVHDGVKKSGIMGFYDPCPREPKQLHVEYTYCGDRYEIVVDDYGELQIPQLLHKI</sequence>
<dbReference type="Pfam" id="PF11875">
    <property type="entry name" value="DnaJ-like_C11_C"/>
    <property type="match status" value="1"/>
</dbReference>
<feature type="domain" description="DnaJ-like protein C11 C-terminal" evidence="3">
    <location>
        <begin position="334"/>
        <end position="449"/>
    </location>
</feature>
<evidence type="ECO:0000256" key="1">
    <source>
        <dbReference type="ARBA" id="ARBA00023186"/>
    </source>
</evidence>
<dbReference type="PANTHER" id="PTHR44914:SF1">
    <property type="entry name" value="CHAPERONE PROTEIN DNAJ 13"/>
    <property type="match status" value="1"/>
</dbReference>
<proteinExistence type="predicted"/>
<dbReference type="OrthoDB" id="10250354at2759"/>
<dbReference type="InterPro" id="IPR042162">
    <property type="entry name" value="AtJ13"/>
</dbReference>
<gene>
    <name evidence="4" type="ORF">CXB51_020057</name>
</gene>
<keyword evidence="2" id="KW-0175">Coiled coil</keyword>
<feature type="coiled-coil region" evidence="2">
    <location>
        <begin position="325"/>
        <end position="369"/>
    </location>
</feature>
<keyword evidence="5" id="KW-1185">Reference proteome</keyword>
<accession>A0A8J6CTB8</accession>
<comment type="caution">
    <text evidence="4">The sequence shown here is derived from an EMBL/GenBank/DDBJ whole genome shotgun (WGS) entry which is preliminary data.</text>
</comment>
<keyword evidence="1" id="KW-0143">Chaperone</keyword>
<evidence type="ECO:0000256" key="2">
    <source>
        <dbReference type="SAM" id="Coils"/>
    </source>
</evidence>
<evidence type="ECO:0000259" key="3">
    <source>
        <dbReference type="Pfam" id="PF11875"/>
    </source>
</evidence>
<protein>
    <recommendedName>
        <fullName evidence="3">DnaJ-like protein C11 C-terminal domain-containing protein</fullName>
    </recommendedName>
</protein>
<dbReference type="InterPro" id="IPR024586">
    <property type="entry name" value="DnaJ-like_C11_C"/>
</dbReference>
<organism evidence="4 5">
    <name type="scientific">Gossypium anomalum</name>
    <dbReference type="NCBI Taxonomy" id="47600"/>
    <lineage>
        <taxon>Eukaryota</taxon>
        <taxon>Viridiplantae</taxon>
        <taxon>Streptophyta</taxon>
        <taxon>Embryophyta</taxon>
        <taxon>Tracheophyta</taxon>
        <taxon>Spermatophyta</taxon>
        <taxon>Magnoliopsida</taxon>
        <taxon>eudicotyledons</taxon>
        <taxon>Gunneridae</taxon>
        <taxon>Pentapetalae</taxon>
        <taxon>rosids</taxon>
        <taxon>malvids</taxon>
        <taxon>Malvales</taxon>
        <taxon>Malvaceae</taxon>
        <taxon>Malvoideae</taxon>
        <taxon>Gossypium</taxon>
    </lineage>
</organism>
<dbReference type="EMBL" id="JAHUZN010000008">
    <property type="protein sequence ID" value="KAG8486667.1"/>
    <property type="molecule type" value="Genomic_DNA"/>
</dbReference>
<evidence type="ECO:0000313" key="5">
    <source>
        <dbReference type="Proteomes" id="UP000701853"/>
    </source>
</evidence>
<dbReference type="Proteomes" id="UP000701853">
    <property type="component" value="Chromosome 8"/>
</dbReference>
<dbReference type="PANTHER" id="PTHR44914">
    <property type="entry name" value="CHAPERONE PROTEIN DNAJ 13"/>
    <property type="match status" value="1"/>
</dbReference>
<dbReference type="AlphaFoldDB" id="A0A8J6CTB8"/>